<feature type="transmembrane region" description="Helical" evidence="5">
    <location>
        <begin position="168"/>
        <end position="190"/>
    </location>
</feature>
<name>K8ENY8_9CHLO</name>
<feature type="transmembrane region" description="Helical" evidence="5">
    <location>
        <begin position="269"/>
        <end position="289"/>
    </location>
</feature>
<keyword evidence="7" id="KW-1185">Reference proteome</keyword>
<evidence type="ECO:0000256" key="2">
    <source>
        <dbReference type="ARBA" id="ARBA00022528"/>
    </source>
</evidence>
<accession>K8ENY8</accession>
<dbReference type="SUPFAM" id="SSF103511">
    <property type="entry name" value="Chlorophyll a-b binding protein"/>
    <property type="match status" value="1"/>
</dbReference>
<dbReference type="KEGG" id="bpg:Bathy14g01720"/>
<keyword evidence="3" id="KW-0934">Plastid</keyword>
<proteinExistence type="predicted"/>
<evidence type="ECO:0000313" key="6">
    <source>
        <dbReference type="EMBL" id="CCO19776.1"/>
    </source>
</evidence>
<dbReference type="Gene3D" id="1.10.3460.10">
    <property type="entry name" value="Chlorophyll a/b binding protein domain"/>
    <property type="match status" value="1"/>
</dbReference>
<dbReference type="EMBL" id="FO082265">
    <property type="protein sequence ID" value="CCO19776.1"/>
    <property type="molecule type" value="Genomic_DNA"/>
</dbReference>
<dbReference type="Proteomes" id="UP000198341">
    <property type="component" value="Chromosome 14"/>
</dbReference>
<organism evidence="6 7">
    <name type="scientific">Bathycoccus prasinos</name>
    <dbReference type="NCBI Taxonomy" id="41875"/>
    <lineage>
        <taxon>Eukaryota</taxon>
        <taxon>Viridiplantae</taxon>
        <taxon>Chlorophyta</taxon>
        <taxon>Mamiellophyceae</taxon>
        <taxon>Mamiellales</taxon>
        <taxon>Bathycoccaceae</taxon>
        <taxon>Bathycoccus</taxon>
    </lineage>
</organism>
<dbReference type="RefSeq" id="XP_007509319.1">
    <property type="nucleotide sequence ID" value="XM_007509257.1"/>
</dbReference>
<dbReference type="InterPro" id="IPR022796">
    <property type="entry name" value="Chloroa_b-bind"/>
</dbReference>
<keyword evidence="5" id="KW-0472">Membrane</keyword>
<reference evidence="6 7" key="1">
    <citation type="submission" date="2011-10" db="EMBL/GenBank/DDBJ databases">
        <authorList>
            <person name="Genoscope - CEA"/>
        </authorList>
    </citation>
    <scope>NUCLEOTIDE SEQUENCE [LARGE SCALE GENOMIC DNA]</scope>
    <source>
        <strain evidence="6 7">RCC 1105</strain>
    </source>
</reference>
<keyword evidence="5" id="KW-1133">Transmembrane helix</keyword>
<evidence type="ECO:0000256" key="1">
    <source>
        <dbReference type="ARBA" id="ARBA00004229"/>
    </source>
</evidence>
<evidence type="ECO:0000313" key="7">
    <source>
        <dbReference type="Proteomes" id="UP000198341"/>
    </source>
</evidence>
<evidence type="ECO:0000256" key="5">
    <source>
        <dbReference type="SAM" id="Phobius"/>
    </source>
</evidence>
<dbReference type="Pfam" id="PF00504">
    <property type="entry name" value="Chloroa_b-bind"/>
    <property type="match status" value="1"/>
</dbReference>
<feature type="region of interest" description="Disordered" evidence="4">
    <location>
        <begin position="33"/>
        <end position="73"/>
    </location>
</feature>
<keyword evidence="5" id="KW-0812">Transmembrane</keyword>
<protein>
    <submittedName>
        <fullName evidence="6">Uncharacterized protein</fullName>
    </submittedName>
</protein>
<evidence type="ECO:0000256" key="3">
    <source>
        <dbReference type="ARBA" id="ARBA00022640"/>
    </source>
</evidence>
<dbReference type="AlphaFoldDB" id="K8ENY8"/>
<sequence length="291" mass="32420">MSAQFKPSFLPNNGINVVHSSYRYRRLVISASNNRRRERESGRGSNREVPQSGESAPDESLFDTGTESADEPVKSTNSLYEIDSLSKDRVSVKITGKDTIRTEGMEVEDIFEGVFFSPLNTLLSVDYLLLFGVDGVLPEIINGRCAMIGILSGFTNEIMMKKSLTEQLLFNVTHGVTPVIAVTVILLSLMPSFLIDQNEYLQESGSRNDQIAQKWCGQGAFRYKFDDRFRGKRAYAVDPAMSDLKFFQMKTPLGDIGFVPFAEVVNARFAMFTLMGTFLIEGFLGHGILSS</sequence>
<dbReference type="OrthoDB" id="513190at2759"/>
<dbReference type="GeneID" id="19011970"/>
<evidence type="ECO:0000256" key="4">
    <source>
        <dbReference type="SAM" id="MobiDB-lite"/>
    </source>
</evidence>
<feature type="compositionally biased region" description="Basic and acidic residues" evidence="4">
    <location>
        <begin position="35"/>
        <end position="46"/>
    </location>
</feature>
<comment type="subcellular location">
    <subcellularLocation>
        <location evidence="1">Plastid</location>
        <location evidence="1">Chloroplast</location>
    </subcellularLocation>
</comment>
<dbReference type="GO" id="GO:0009507">
    <property type="term" value="C:chloroplast"/>
    <property type="evidence" value="ECO:0007669"/>
    <property type="project" value="UniProtKB-SubCell"/>
</dbReference>
<gene>
    <name evidence="6" type="ordered locus">Bathy14g01720</name>
</gene>
<keyword evidence="2" id="KW-0150">Chloroplast</keyword>